<dbReference type="InterPro" id="IPR036942">
    <property type="entry name" value="Beta-barrel_TonB_sf"/>
</dbReference>
<dbReference type="GO" id="GO:0006826">
    <property type="term" value="P:iron ion transport"/>
    <property type="evidence" value="ECO:0007669"/>
    <property type="project" value="UniProtKB-KW"/>
</dbReference>
<dbReference type="Proteomes" id="UP000294958">
    <property type="component" value="Unassembled WGS sequence"/>
</dbReference>
<keyword evidence="8" id="KW-0798">TonB box</keyword>
<keyword evidence="3" id="KW-1134">Transmembrane beta strand</keyword>
<sequence>MIAGVNDDWYDTKRAEYFESGKFGEYPLFDNHALDWQAAAIWRPTADAEFHASISSRTRFPTFSNATACVSKTMFPTPFPAPSATNYETGASGTILDGRVRIGGAVFHSNVGDAIQSVPLNYPDNQSRFRNVGETTYYGFKLSGEWDVHGELSLGGNYAVLMSRYEAGGPAASTRPILSRTSTALPVASTNWRAACVTAGTRRSGRPARTTSRNLKKAHHGHPGERCHRHGYISLNISGNGDRQGSADCNPP</sequence>
<keyword evidence="5" id="KW-0812">Transmembrane</keyword>
<feature type="domain" description="TonB-dependent receptor-like beta-barrel" evidence="12">
    <location>
        <begin position="3"/>
        <end position="176"/>
    </location>
</feature>
<evidence type="ECO:0000259" key="12">
    <source>
        <dbReference type="Pfam" id="PF00593"/>
    </source>
</evidence>
<feature type="compositionally biased region" description="Basic residues" evidence="11">
    <location>
        <begin position="214"/>
        <end position="225"/>
    </location>
</feature>
<keyword evidence="14" id="KW-1185">Reference proteome</keyword>
<evidence type="ECO:0000256" key="1">
    <source>
        <dbReference type="ARBA" id="ARBA00004571"/>
    </source>
</evidence>
<organism evidence="13 14">
    <name type="scientific">Aquamicrobium defluvii</name>
    <dbReference type="NCBI Taxonomy" id="69279"/>
    <lineage>
        <taxon>Bacteria</taxon>
        <taxon>Pseudomonadati</taxon>
        <taxon>Pseudomonadota</taxon>
        <taxon>Alphaproteobacteria</taxon>
        <taxon>Hyphomicrobiales</taxon>
        <taxon>Phyllobacteriaceae</taxon>
        <taxon>Aquamicrobium</taxon>
    </lineage>
</organism>
<accession>A0A4R6YI18</accession>
<dbReference type="SUPFAM" id="SSF56935">
    <property type="entry name" value="Porins"/>
    <property type="match status" value="1"/>
</dbReference>
<dbReference type="EMBL" id="SNZF01000005">
    <property type="protein sequence ID" value="TDR36434.1"/>
    <property type="molecule type" value="Genomic_DNA"/>
</dbReference>
<dbReference type="PANTHER" id="PTHR32552">
    <property type="entry name" value="FERRICHROME IRON RECEPTOR-RELATED"/>
    <property type="match status" value="1"/>
</dbReference>
<dbReference type="InterPro" id="IPR000531">
    <property type="entry name" value="Beta-barrel_TonB"/>
</dbReference>
<keyword evidence="10" id="KW-0998">Cell outer membrane</keyword>
<keyword evidence="4" id="KW-0410">Iron transport</keyword>
<dbReference type="InterPro" id="IPR039426">
    <property type="entry name" value="TonB-dep_rcpt-like"/>
</dbReference>
<comment type="caution">
    <text evidence="13">The sequence shown here is derived from an EMBL/GenBank/DDBJ whole genome shotgun (WGS) entry which is preliminary data.</text>
</comment>
<keyword evidence="6" id="KW-0408">Iron</keyword>
<keyword evidence="9" id="KW-0472">Membrane</keyword>
<keyword evidence="7" id="KW-0406">Ion transport</keyword>
<keyword evidence="2" id="KW-0813">Transport</keyword>
<gene>
    <name evidence="13" type="ORF">DES43_105100</name>
</gene>
<dbReference type="Gene3D" id="2.40.170.20">
    <property type="entry name" value="TonB-dependent receptor, beta-barrel domain"/>
    <property type="match status" value="1"/>
</dbReference>
<dbReference type="PANTHER" id="PTHR32552:SF81">
    <property type="entry name" value="TONB-DEPENDENT OUTER MEMBRANE RECEPTOR"/>
    <property type="match status" value="1"/>
</dbReference>
<dbReference type="RefSeq" id="WP_166647709.1">
    <property type="nucleotide sequence ID" value="NZ_SNZF01000005.1"/>
</dbReference>
<evidence type="ECO:0000313" key="13">
    <source>
        <dbReference type="EMBL" id="TDR36434.1"/>
    </source>
</evidence>
<evidence type="ECO:0000256" key="6">
    <source>
        <dbReference type="ARBA" id="ARBA00023004"/>
    </source>
</evidence>
<evidence type="ECO:0000256" key="11">
    <source>
        <dbReference type="SAM" id="MobiDB-lite"/>
    </source>
</evidence>
<evidence type="ECO:0000256" key="4">
    <source>
        <dbReference type="ARBA" id="ARBA00022496"/>
    </source>
</evidence>
<protein>
    <submittedName>
        <fullName evidence="13">TonB-dependent receptor-like protein</fullName>
    </submittedName>
</protein>
<reference evidence="13 14" key="1">
    <citation type="submission" date="2019-03" db="EMBL/GenBank/DDBJ databases">
        <title>Genomic Encyclopedia of Type Strains, Phase IV (KMG-IV): sequencing the most valuable type-strain genomes for metagenomic binning, comparative biology and taxonomic classification.</title>
        <authorList>
            <person name="Goeker M."/>
        </authorList>
    </citation>
    <scope>NUCLEOTIDE SEQUENCE [LARGE SCALE GENOMIC DNA]</scope>
    <source>
        <strain evidence="13 14">DSM 11603</strain>
    </source>
</reference>
<name>A0A4R6YI18_9HYPH</name>
<dbReference type="GO" id="GO:0009279">
    <property type="term" value="C:cell outer membrane"/>
    <property type="evidence" value="ECO:0007669"/>
    <property type="project" value="UniProtKB-SubCell"/>
</dbReference>
<evidence type="ECO:0000256" key="8">
    <source>
        <dbReference type="ARBA" id="ARBA00023077"/>
    </source>
</evidence>
<comment type="subcellular location">
    <subcellularLocation>
        <location evidence="1">Cell outer membrane</location>
        <topology evidence="1">Multi-pass membrane protein</topology>
    </subcellularLocation>
</comment>
<evidence type="ECO:0000256" key="9">
    <source>
        <dbReference type="ARBA" id="ARBA00023136"/>
    </source>
</evidence>
<evidence type="ECO:0000256" key="3">
    <source>
        <dbReference type="ARBA" id="ARBA00022452"/>
    </source>
</evidence>
<dbReference type="AlphaFoldDB" id="A0A4R6YI18"/>
<evidence type="ECO:0000313" key="14">
    <source>
        <dbReference type="Proteomes" id="UP000294958"/>
    </source>
</evidence>
<dbReference type="Pfam" id="PF00593">
    <property type="entry name" value="TonB_dep_Rec_b-barrel"/>
    <property type="match status" value="1"/>
</dbReference>
<evidence type="ECO:0000256" key="2">
    <source>
        <dbReference type="ARBA" id="ARBA00022448"/>
    </source>
</evidence>
<evidence type="ECO:0000256" key="10">
    <source>
        <dbReference type="ARBA" id="ARBA00023237"/>
    </source>
</evidence>
<keyword evidence="13" id="KW-0675">Receptor</keyword>
<evidence type="ECO:0000256" key="7">
    <source>
        <dbReference type="ARBA" id="ARBA00023065"/>
    </source>
</evidence>
<feature type="region of interest" description="Disordered" evidence="11">
    <location>
        <begin position="201"/>
        <end position="225"/>
    </location>
</feature>
<proteinExistence type="predicted"/>
<evidence type="ECO:0000256" key="5">
    <source>
        <dbReference type="ARBA" id="ARBA00022692"/>
    </source>
</evidence>